<proteinExistence type="predicted"/>
<dbReference type="Proteomes" id="UP000324800">
    <property type="component" value="Unassembled WGS sequence"/>
</dbReference>
<evidence type="ECO:0000313" key="1">
    <source>
        <dbReference type="EMBL" id="KAA6364021.1"/>
    </source>
</evidence>
<evidence type="ECO:0000313" key="2">
    <source>
        <dbReference type="Proteomes" id="UP000324800"/>
    </source>
</evidence>
<dbReference type="AlphaFoldDB" id="A0A5J4U201"/>
<accession>A0A5J4U201</accession>
<sequence>MKGQKVEYEILDLYVDVLERNVGILSKNLQNQANQICKEKKVQINEDQLSICPSEHAAFRALKLLQYEFSFCRLNGQIRNSCRYGIIPALSDLICYQLGNHTSIDRDRHSLSIRMLSATNLILMLTMCNEQEYEEFANSNLTQNLSIGLGIGGGCGEQEDQMIKNLLECFGGFIQSVGQGFGIQNSRNFFMGYKEPQHYLLISVEEKVEQEGSMEELEAHLFNNPKMKGNAVVSQYQYRNIRNIALNQKINILNHFNYEASGLNLGNQEYDL</sequence>
<organism evidence="1 2">
    <name type="scientific">Streblomastix strix</name>
    <dbReference type="NCBI Taxonomy" id="222440"/>
    <lineage>
        <taxon>Eukaryota</taxon>
        <taxon>Metamonada</taxon>
        <taxon>Preaxostyla</taxon>
        <taxon>Oxymonadida</taxon>
        <taxon>Streblomastigidae</taxon>
        <taxon>Streblomastix</taxon>
    </lineage>
</organism>
<gene>
    <name evidence="1" type="ORF">EZS28_040453</name>
</gene>
<protein>
    <submittedName>
        <fullName evidence="1">Uncharacterized protein</fullName>
    </submittedName>
</protein>
<dbReference type="EMBL" id="SNRW01022168">
    <property type="protein sequence ID" value="KAA6364021.1"/>
    <property type="molecule type" value="Genomic_DNA"/>
</dbReference>
<comment type="caution">
    <text evidence="1">The sequence shown here is derived from an EMBL/GenBank/DDBJ whole genome shotgun (WGS) entry which is preliminary data.</text>
</comment>
<name>A0A5J4U201_9EUKA</name>
<reference evidence="1 2" key="1">
    <citation type="submission" date="2019-03" db="EMBL/GenBank/DDBJ databases">
        <title>Single cell metagenomics reveals metabolic interactions within the superorganism composed of flagellate Streblomastix strix and complex community of Bacteroidetes bacteria on its surface.</title>
        <authorList>
            <person name="Treitli S.C."/>
            <person name="Kolisko M."/>
            <person name="Husnik F."/>
            <person name="Keeling P."/>
            <person name="Hampl V."/>
        </authorList>
    </citation>
    <scope>NUCLEOTIDE SEQUENCE [LARGE SCALE GENOMIC DNA]</scope>
    <source>
        <strain evidence="1">ST1C</strain>
    </source>
</reference>